<dbReference type="EMBL" id="CP060138">
    <property type="protein sequence ID" value="QQV75121.1"/>
    <property type="molecule type" value="Genomic_DNA"/>
</dbReference>
<proteinExistence type="predicted"/>
<evidence type="ECO:0000313" key="1">
    <source>
        <dbReference type="EMBL" id="QQV75121.1"/>
    </source>
</evidence>
<dbReference type="Proteomes" id="UP000595296">
    <property type="component" value="Chromosome"/>
</dbReference>
<evidence type="ECO:0000313" key="2">
    <source>
        <dbReference type="Proteomes" id="UP000595296"/>
    </source>
</evidence>
<reference evidence="1 2" key="1">
    <citation type="journal article" date="2021" name="Int. J. Syst. Evol. Microbiol.">
        <title>Characterization of a novel transitional group Rickettsia species (Rickettsia tillamookensis sp. nov.) from the western black-legged tick, Ixodes pacificus.</title>
        <authorList>
            <person name="Gauthier D.T."/>
            <person name="Karpathy S.E."/>
            <person name="Grizzard S.L."/>
            <person name="Batra D."/>
            <person name="Rowe L.A."/>
            <person name="Paddock C.D."/>
        </authorList>
    </citation>
    <scope>NUCLEOTIDE SEQUENCE [LARGE SCALE GENOMIC DNA]</scope>
    <source>
        <strain evidence="1 2">Tillamook 23</strain>
    </source>
</reference>
<organism evidence="1 2">
    <name type="scientific">Rickettsia tillamookensis</name>
    <dbReference type="NCBI Taxonomy" id="2761623"/>
    <lineage>
        <taxon>Bacteria</taxon>
        <taxon>Pseudomonadati</taxon>
        <taxon>Pseudomonadota</taxon>
        <taxon>Alphaproteobacteria</taxon>
        <taxon>Rickettsiales</taxon>
        <taxon>Rickettsiaceae</taxon>
        <taxon>Rickettsieae</taxon>
        <taxon>Rickettsia</taxon>
        <taxon>spotted fever group</taxon>
    </lineage>
</organism>
<name>A0A9E6MHV3_9RICK</name>
<sequence>MQRYLDPTNDVAFKKLFTDKTRLISFLNNIMRLPEELRIIDLEYISNEQVPDLGQNKRSIVDVKVRDNSGNIYIVEMQNGYADAFLARVQFYASIAFTSQLKRGKEYADLAPVVMVVITSGFQALPEEKECVSYHQTINVGNGKHQLKCLSYVFVELDKFTKEADELESLEDDWLYMMAKFDRAKEPPKHTKDEIVLSAYKTIEQFNWSEAEYDNYIKAMLAAQTEELNQKSKYNEGKAEGIEIGKAEGKTEEKIETAKEMLRDNEPIEKIVKYTKLLKEEIEKLKE</sequence>
<dbReference type="Pfam" id="PF12784">
    <property type="entry name" value="PDDEXK_2"/>
    <property type="match status" value="1"/>
</dbReference>
<dbReference type="NCBIfam" id="TIGR01784">
    <property type="entry name" value="T_den_put_tspse"/>
    <property type="match status" value="1"/>
</dbReference>
<dbReference type="RefSeq" id="WP_202068195.1">
    <property type="nucleotide sequence ID" value="NZ_CP060138.2"/>
</dbReference>
<keyword evidence="2" id="KW-1185">Reference proteome</keyword>
<evidence type="ECO:0008006" key="3">
    <source>
        <dbReference type="Google" id="ProtNLM"/>
    </source>
</evidence>
<dbReference type="InterPro" id="IPR010106">
    <property type="entry name" value="RpnA"/>
</dbReference>
<dbReference type="PANTHER" id="PTHR41317:SF1">
    <property type="entry name" value="PD-(D_E)XK NUCLEASE FAMILY TRANSPOSASE"/>
    <property type="match status" value="1"/>
</dbReference>
<dbReference type="PANTHER" id="PTHR41317">
    <property type="entry name" value="PD-(D_E)XK NUCLEASE FAMILY TRANSPOSASE"/>
    <property type="match status" value="1"/>
</dbReference>
<accession>A0A9E6MHV3</accession>
<protein>
    <recommendedName>
        <fullName evidence="3">Rpn family recombination-promoting nuclease/putative transposase</fullName>
    </recommendedName>
</protein>
<gene>
    <name evidence="1" type="ORF">H6P87_00667</name>
</gene>